<dbReference type="Gene3D" id="3.30.70.1660">
    <property type="match status" value="2"/>
</dbReference>
<dbReference type="FunFam" id="3.30.70.1660:FF:000002">
    <property type="entry name" value="Peptide chain release factor 1"/>
    <property type="match status" value="1"/>
</dbReference>
<feature type="coiled-coil region" evidence="9">
    <location>
        <begin position="257"/>
        <end position="284"/>
    </location>
</feature>
<dbReference type="GO" id="GO:0005829">
    <property type="term" value="C:cytosol"/>
    <property type="evidence" value="ECO:0007669"/>
    <property type="project" value="UniProtKB-ARBA"/>
</dbReference>
<name>A0A346AXQ1_9FIRM</name>
<evidence type="ECO:0000256" key="9">
    <source>
        <dbReference type="SAM" id="Coils"/>
    </source>
</evidence>
<keyword evidence="4 8" id="KW-0488">Methylation</keyword>
<comment type="subcellular location">
    <subcellularLocation>
        <location evidence="2 8">Cytoplasm</location>
    </subcellularLocation>
</comment>
<dbReference type="SUPFAM" id="SSF75620">
    <property type="entry name" value="Release factor"/>
    <property type="match status" value="1"/>
</dbReference>
<dbReference type="FunFam" id="3.30.160.20:FF:000004">
    <property type="entry name" value="Peptide chain release factor 1"/>
    <property type="match status" value="1"/>
</dbReference>
<sequence length="362" mass="40735">MQVFIDKVQDVENKFMDLEQRISDPSVIARQDEWQKLTKEHASLMPLVETFRKYKEVANTVEGDKDILNDPDSDADLIAMAKEELGETSKELAELEEQLHILMLPKDPRDDKNVIMEIRGGAGGDEAALFAGDLFRMYMKYIEKQPGWKASIISSNAPELGGFKEVIFSVEGSGVFGKLKYESGVHRVQRVPVTEAGGRIHTSTATVAVLPEAEDVEVDLNMDDVRVDYFRASGAGGQHVNKTSSAVRMTHIPTGMVVECQDERSQLENRAKAMRVLKARLLDQAQQAADAEITEERRSQVGTGDRSERIRTYNFPQGRVTDHRINLTLYKLENILNGDIDEFIQALAEARRAELMKEENHE</sequence>
<reference evidence="12 13" key="1">
    <citation type="submission" date="2018-05" db="EMBL/GenBank/DDBJ databases">
        <title>Complete genome sequence of Megasphaera sp. AJH120T, isolated from the ceca of a chicken.</title>
        <authorList>
            <person name="Maki J."/>
            <person name="Looft T."/>
        </authorList>
    </citation>
    <scope>NUCLEOTIDE SEQUENCE [LARGE SCALE GENOMIC DNA]</scope>
    <source>
        <strain evidence="12 13">AJH120</strain>
    </source>
</reference>
<evidence type="ECO:0000256" key="7">
    <source>
        <dbReference type="ARBA" id="ARBA00050039"/>
    </source>
</evidence>
<dbReference type="Gene3D" id="3.30.160.20">
    <property type="match status" value="1"/>
</dbReference>
<evidence type="ECO:0000313" key="13">
    <source>
        <dbReference type="Proteomes" id="UP000254337"/>
    </source>
</evidence>
<keyword evidence="13" id="KW-1185">Reference proteome</keyword>
<dbReference type="Gene3D" id="6.10.140.1950">
    <property type="match status" value="1"/>
</dbReference>
<dbReference type="InterPro" id="IPR045853">
    <property type="entry name" value="Pep_chain_release_fac_I_sf"/>
</dbReference>
<dbReference type="InterPro" id="IPR050057">
    <property type="entry name" value="Prokaryotic/Mito_RF"/>
</dbReference>
<dbReference type="FunFam" id="3.30.70.1660:FF:000004">
    <property type="entry name" value="Peptide chain release factor 1"/>
    <property type="match status" value="1"/>
</dbReference>
<dbReference type="Pfam" id="PF00472">
    <property type="entry name" value="RF-1"/>
    <property type="match status" value="1"/>
</dbReference>
<dbReference type="PANTHER" id="PTHR43804:SF7">
    <property type="entry name" value="LD18447P"/>
    <property type="match status" value="1"/>
</dbReference>
<dbReference type="NCBIfam" id="NF001859">
    <property type="entry name" value="PRK00591.1"/>
    <property type="match status" value="1"/>
</dbReference>
<dbReference type="PROSITE" id="PS00745">
    <property type="entry name" value="RF_PROK_I"/>
    <property type="match status" value="1"/>
</dbReference>
<evidence type="ECO:0000256" key="8">
    <source>
        <dbReference type="HAMAP-Rule" id="MF_00093"/>
    </source>
</evidence>
<dbReference type="GO" id="GO:0016149">
    <property type="term" value="F:translation release factor activity, codon specific"/>
    <property type="evidence" value="ECO:0007669"/>
    <property type="project" value="UniProtKB-UniRule"/>
</dbReference>
<feature type="domain" description="Prokaryotic-type class I peptide chain release factors" evidence="11">
    <location>
        <begin position="231"/>
        <end position="247"/>
    </location>
</feature>
<evidence type="ECO:0000256" key="2">
    <source>
        <dbReference type="ARBA" id="ARBA00004496"/>
    </source>
</evidence>
<evidence type="ECO:0000256" key="6">
    <source>
        <dbReference type="ARBA" id="ARBA00022917"/>
    </source>
</evidence>
<evidence type="ECO:0000256" key="3">
    <source>
        <dbReference type="ARBA" id="ARBA00010835"/>
    </source>
</evidence>
<organism evidence="12 13">
    <name type="scientific">Megasphaera stantonii</name>
    <dbReference type="NCBI Taxonomy" id="2144175"/>
    <lineage>
        <taxon>Bacteria</taxon>
        <taxon>Bacillati</taxon>
        <taxon>Bacillota</taxon>
        <taxon>Negativicutes</taxon>
        <taxon>Veillonellales</taxon>
        <taxon>Veillonellaceae</taxon>
        <taxon>Megasphaera</taxon>
    </lineage>
</organism>
<comment type="function">
    <text evidence="1 8">Peptide chain release factor 1 directs the termination of translation in response to the peptide chain termination codons UAG and UAA.</text>
</comment>
<comment type="similarity">
    <text evidence="3 8">Belongs to the prokaryotic/mitochondrial release factor family.</text>
</comment>
<dbReference type="OrthoDB" id="9806673at2"/>
<evidence type="ECO:0000256" key="4">
    <source>
        <dbReference type="ARBA" id="ARBA00022481"/>
    </source>
</evidence>
<dbReference type="KEGG" id="meg:DKB62_03115"/>
<dbReference type="HAMAP" id="MF_00093">
    <property type="entry name" value="Rel_fac_1"/>
    <property type="match status" value="1"/>
</dbReference>
<dbReference type="NCBIfam" id="TIGR00019">
    <property type="entry name" value="prfA"/>
    <property type="match status" value="1"/>
</dbReference>
<keyword evidence="5 8" id="KW-0963">Cytoplasm</keyword>
<feature type="modified residue" description="N5-methylglutamine" evidence="8">
    <location>
        <position position="238"/>
    </location>
</feature>
<evidence type="ECO:0000259" key="11">
    <source>
        <dbReference type="PROSITE" id="PS00745"/>
    </source>
</evidence>
<comment type="PTM">
    <text evidence="8">Methylated by PrmC. Methylation increases the termination efficiency of RF1.</text>
</comment>
<dbReference type="InterPro" id="IPR005139">
    <property type="entry name" value="PCRF"/>
</dbReference>
<dbReference type="SMART" id="SM00937">
    <property type="entry name" value="PCRF"/>
    <property type="match status" value="1"/>
</dbReference>
<proteinExistence type="inferred from homology"/>
<dbReference type="Pfam" id="PF03462">
    <property type="entry name" value="PCRF"/>
    <property type="match status" value="1"/>
</dbReference>
<feature type="region of interest" description="Disordered" evidence="10">
    <location>
        <begin position="289"/>
        <end position="308"/>
    </location>
</feature>
<dbReference type="Proteomes" id="UP000254337">
    <property type="component" value="Chromosome"/>
</dbReference>
<keyword evidence="9" id="KW-0175">Coiled coil</keyword>
<feature type="compositionally biased region" description="Basic and acidic residues" evidence="10">
    <location>
        <begin position="294"/>
        <end position="308"/>
    </location>
</feature>
<accession>A0A346AXQ1</accession>
<dbReference type="EMBL" id="CP029462">
    <property type="protein sequence ID" value="AXL20644.1"/>
    <property type="molecule type" value="Genomic_DNA"/>
</dbReference>
<dbReference type="InterPro" id="IPR004373">
    <property type="entry name" value="RF-1"/>
</dbReference>
<evidence type="ECO:0000256" key="10">
    <source>
        <dbReference type="SAM" id="MobiDB-lite"/>
    </source>
</evidence>
<evidence type="ECO:0000256" key="1">
    <source>
        <dbReference type="ARBA" id="ARBA00002986"/>
    </source>
</evidence>
<keyword evidence="6 8" id="KW-0648">Protein biosynthesis</keyword>
<dbReference type="InterPro" id="IPR000352">
    <property type="entry name" value="Pep_chain_release_fac_I"/>
</dbReference>
<gene>
    <name evidence="8 12" type="primary">prfA</name>
    <name evidence="12" type="ORF">DKB62_03115</name>
</gene>
<dbReference type="PANTHER" id="PTHR43804">
    <property type="entry name" value="LD18447P"/>
    <property type="match status" value="1"/>
</dbReference>
<evidence type="ECO:0000313" key="12">
    <source>
        <dbReference type="EMBL" id="AXL20644.1"/>
    </source>
</evidence>
<protein>
    <recommendedName>
        <fullName evidence="7 8">Peptide chain release factor 1</fullName>
        <shortName evidence="8">RF-1</shortName>
    </recommendedName>
</protein>
<dbReference type="AlphaFoldDB" id="A0A346AXQ1"/>
<evidence type="ECO:0000256" key="5">
    <source>
        <dbReference type="ARBA" id="ARBA00022490"/>
    </source>
</evidence>